<dbReference type="Proteomes" id="UP000264146">
    <property type="component" value="Chromosome"/>
</dbReference>
<dbReference type="Gene3D" id="1.10.1790.10">
    <property type="entry name" value="PRD domain"/>
    <property type="match status" value="2"/>
</dbReference>
<dbReference type="SUPFAM" id="SSF63520">
    <property type="entry name" value="PTS-regulatory domain, PRD"/>
    <property type="match status" value="2"/>
</dbReference>
<evidence type="ECO:0000313" key="3">
    <source>
        <dbReference type="EMBL" id="CAD7359801.1"/>
    </source>
</evidence>
<sequence>MIIQQVLNNNCAIVKSHEQEELIVTGKGIAFKKKKGDTLERQLVEKIFRLENENMKQNLTFLIKDVPIKYILTSFEVVSTVQKHFNLTFQDYLYVTLADHLNAAQHRIENNLWQETVIPDMQSHYPLEMEAAELGLKIINQNLAPSFPQSEVVSLALHFLNAKLDVNTTQIEDNARFIRIINFVNQFLNDHQIVRTQRNHYHYDRFFTHMSYFYESQNANKDENQLSSIDVAIFSGLKQSHPVSYKLASELAEALESQFHLTVLETDKYHFQLHIERLI</sequence>
<protein>
    <submittedName>
        <fullName evidence="4">PRD domain-containing protein</fullName>
    </submittedName>
    <submittedName>
        <fullName evidence="5">Transcriptional antiterminator</fullName>
    </submittedName>
</protein>
<dbReference type="Gene3D" id="2.30.24.10">
    <property type="entry name" value="CAT RNA-binding domain"/>
    <property type="match status" value="1"/>
</dbReference>
<dbReference type="PROSITE" id="PS51372">
    <property type="entry name" value="PRD_2"/>
    <property type="match status" value="2"/>
</dbReference>
<dbReference type="GO" id="GO:0006355">
    <property type="term" value="P:regulation of DNA-templated transcription"/>
    <property type="evidence" value="ECO:0007669"/>
    <property type="project" value="InterPro"/>
</dbReference>
<dbReference type="EMBL" id="UHEF01000001">
    <property type="protein sequence ID" value="SUM88977.1"/>
    <property type="molecule type" value="Genomic_DNA"/>
</dbReference>
<dbReference type="InterPro" id="IPR036634">
    <property type="entry name" value="PRD_sf"/>
</dbReference>
<evidence type="ECO:0000313" key="5">
    <source>
        <dbReference type="EMBL" id="SUM88977.1"/>
    </source>
</evidence>
<evidence type="ECO:0000313" key="6">
    <source>
        <dbReference type="Proteomes" id="UP000264146"/>
    </source>
</evidence>
<dbReference type="AlphaFoldDB" id="A0A7Z7VXD8"/>
<dbReference type="InterPro" id="IPR011608">
    <property type="entry name" value="PRD"/>
</dbReference>
<dbReference type="SUPFAM" id="SSF50151">
    <property type="entry name" value="SacY-like RNA-binding domain"/>
    <property type="match status" value="1"/>
</dbReference>
<dbReference type="InterPro" id="IPR050661">
    <property type="entry name" value="BglG_antiterminators"/>
</dbReference>
<dbReference type="PANTHER" id="PTHR30185:SF15">
    <property type="entry name" value="CRYPTIC BETA-GLUCOSIDE BGL OPERON ANTITERMINATOR"/>
    <property type="match status" value="1"/>
</dbReference>
<gene>
    <name evidence="5" type="primary">glcT_1</name>
    <name evidence="4" type="ORF">C1O36_05580</name>
    <name evidence="5" type="ORF">NCTC12218_01463</name>
</gene>
<dbReference type="SMART" id="SM01061">
    <property type="entry name" value="CAT_RBD"/>
    <property type="match status" value="1"/>
</dbReference>
<dbReference type="EMBL" id="POVK01000015">
    <property type="protein sequence ID" value="NHA34003.1"/>
    <property type="molecule type" value="Genomic_DNA"/>
</dbReference>
<keyword evidence="1" id="KW-0677">Repeat</keyword>
<feature type="domain" description="PRD" evidence="2">
    <location>
        <begin position="65"/>
        <end position="169"/>
    </location>
</feature>
<dbReference type="InterPro" id="IPR004341">
    <property type="entry name" value="CAT_RNA-bd_dom"/>
</dbReference>
<reference evidence="3 6" key="3">
    <citation type="submission" date="2020-11" db="EMBL/GenBank/DDBJ databases">
        <authorList>
            <consortium name="Pathogen Informatics"/>
        </authorList>
    </citation>
    <scope>NUCLEOTIDE SEQUENCE [LARGE SCALE GENOMIC DNA]</scope>
    <source>
        <strain evidence="3 6">NCTC12218</strain>
    </source>
</reference>
<dbReference type="EMBL" id="LR962863">
    <property type="protein sequence ID" value="CAD7359801.1"/>
    <property type="molecule type" value="Genomic_DNA"/>
</dbReference>
<organism evidence="5">
    <name type="scientific">Staphylococcus schleiferi</name>
    <dbReference type="NCBI Taxonomy" id="1295"/>
    <lineage>
        <taxon>Bacteria</taxon>
        <taxon>Bacillati</taxon>
        <taxon>Bacillota</taxon>
        <taxon>Bacilli</taxon>
        <taxon>Bacillales</taxon>
        <taxon>Staphylococcaceae</taxon>
        <taxon>Staphylococcus</taxon>
    </lineage>
</organism>
<dbReference type="Pfam" id="PF03123">
    <property type="entry name" value="CAT_RBD"/>
    <property type="match status" value="1"/>
</dbReference>
<evidence type="ECO:0000259" key="2">
    <source>
        <dbReference type="PROSITE" id="PS51372"/>
    </source>
</evidence>
<accession>A0A7Z7VXD8</accession>
<dbReference type="GO" id="GO:0003723">
    <property type="term" value="F:RNA binding"/>
    <property type="evidence" value="ECO:0007669"/>
    <property type="project" value="InterPro"/>
</dbReference>
<keyword evidence="7" id="KW-1185">Reference proteome</keyword>
<dbReference type="Pfam" id="PF00874">
    <property type="entry name" value="PRD"/>
    <property type="match status" value="2"/>
</dbReference>
<proteinExistence type="predicted"/>
<dbReference type="InterPro" id="IPR036650">
    <property type="entry name" value="CAT_RNA-bd_dom_sf"/>
</dbReference>
<evidence type="ECO:0000313" key="4">
    <source>
        <dbReference type="EMBL" id="NHA34003.1"/>
    </source>
</evidence>
<dbReference type="PANTHER" id="PTHR30185">
    <property type="entry name" value="CRYPTIC BETA-GLUCOSIDE BGL OPERON ANTITERMINATOR"/>
    <property type="match status" value="1"/>
</dbReference>
<reference evidence="4 7" key="1">
    <citation type="submission" date="2018-01" db="EMBL/GenBank/DDBJ databases">
        <title>Complete genome sequence of Staphylococcus Scheliferi isolated from human.</title>
        <authorList>
            <person name="Abouelkhair M.A."/>
            <person name="Bemis D.A."/>
            <person name="Kania S.A."/>
        </authorList>
    </citation>
    <scope>NUCLEOTIDE SEQUENCE [LARGE SCALE GENOMIC DNA]</scope>
    <source>
        <strain evidence="4 7">ATCC 43808</strain>
    </source>
</reference>
<name>A0A7Z7VXD8_STASC</name>
<evidence type="ECO:0000313" key="7">
    <source>
        <dbReference type="Proteomes" id="UP000572988"/>
    </source>
</evidence>
<reference evidence="5" key="2">
    <citation type="submission" date="2018-06" db="EMBL/GenBank/DDBJ databases">
        <authorList>
            <consortium name="Pathogen Informatics"/>
            <person name="Doyle S."/>
        </authorList>
    </citation>
    <scope>NUCLEOTIDE SEQUENCE [LARGE SCALE GENOMIC DNA]</scope>
    <source>
        <strain evidence="5">NCTC12218</strain>
    </source>
</reference>
<feature type="domain" description="PRD" evidence="2">
    <location>
        <begin position="172"/>
        <end position="279"/>
    </location>
</feature>
<evidence type="ECO:0000256" key="1">
    <source>
        <dbReference type="ARBA" id="ARBA00022737"/>
    </source>
</evidence>
<dbReference type="RefSeq" id="WP_016425042.1">
    <property type="nucleotide sequence ID" value="NZ_CABKRV010000001.1"/>
</dbReference>
<dbReference type="Proteomes" id="UP000572988">
    <property type="component" value="Unassembled WGS sequence"/>
</dbReference>